<feature type="transmembrane region" description="Helical" evidence="6">
    <location>
        <begin position="236"/>
        <end position="256"/>
    </location>
</feature>
<protein>
    <recommendedName>
        <fullName evidence="7">SSD domain-containing protein</fullName>
    </recommendedName>
</protein>
<evidence type="ECO:0000259" key="7">
    <source>
        <dbReference type="PROSITE" id="PS50156"/>
    </source>
</evidence>
<keyword evidence="5 6" id="KW-0472">Membrane</keyword>
<feature type="transmembrane region" description="Helical" evidence="6">
    <location>
        <begin position="262"/>
        <end position="284"/>
    </location>
</feature>
<feature type="transmembrane region" description="Helical" evidence="6">
    <location>
        <begin position="567"/>
        <end position="587"/>
    </location>
</feature>
<comment type="subcellular location">
    <subcellularLocation>
        <location evidence="1">Cell membrane</location>
        <topology evidence="1">Multi-pass membrane protein</topology>
    </subcellularLocation>
</comment>
<gene>
    <name evidence="8" type="ORF">GCM10007939_02210</name>
</gene>
<feature type="transmembrane region" description="Helical" evidence="6">
    <location>
        <begin position="305"/>
        <end position="325"/>
    </location>
</feature>
<evidence type="ECO:0000313" key="8">
    <source>
        <dbReference type="EMBL" id="GLQ33938.1"/>
    </source>
</evidence>
<evidence type="ECO:0000256" key="4">
    <source>
        <dbReference type="ARBA" id="ARBA00022989"/>
    </source>
</evidence>
<dbReference type="InterPro" id="IPR004869">
    <property type="entry name" value="MMPL_dom"/>
</dbReference>
<evidence type="ECO:0000313" key="9">
    <source>
        <dbReference type="Proteomes" id="UP001156694"/>
    </source>
</evidence>
<feature type="transmembrane region" description="Helical" evidence="6">
    <location>
        <begin position="385"/>
        <end position="415"/>
    </location>
</feature>
<proteinExistence type="predicted"/>
<evidence type="ECO:0000256" key="5">
    <source>
        <dbReference type="ARBA" id="ARBA00023136"/>
    </source>
</evidence>
<dbReference type="EMBL" id="BSNN01000002">
    <property type="protein sequence ID" value="GLQ33938.1"/>
    <property type="molecule type" value="Genomic_DNA"/>
</dbReference>
<dbReference type="InterPro" id="IPR000731">
    <property type="entry name" value="SSD"/>
</dbReference>
<dbReference type="PANTHER" id="PTHR33406">
    <property type="entry name" value="MEMBRANE PROTEIN MJ1562-RELATED"/>
    <property type="match status" value="1"/>
</dbReference>
<sequence length="734" mass="79378">MPIGSRRFLVFAWALTICLSAIMAISVTRLAFNDGLSTAFESDTETFRAFQNFSERFNSDGAEILVLFHTDDFAHPQKNTAVETFITEAQFIENVSAVLSPFSFQYTSPEGVEDFLFPYQRPAQSEMAQRLSHAQAQNPRLGTLISPDRQHLLVVISLTSYPETGPDQQVLLAQLNELATASTADLGINAALSGYPVLRTETVRLLFQEFIWLNVFGAVMGLTLAVLTLGNLGLGIITTLSSGLALLWAAGAMVFLGFQINVITVALPALILILSFAEAIHLVLEIRQQIADGRANPIHRAVRRIFPAAGLAAITTGIALGSLMLSPSALIYQLGFAGLFATLISTITIFTIVPLVFLTLGYFNRLSWVNTDAGLRMQRRFGLGGLIKIAQVAPVKTCASGLVIFATSLCIYAQLPYSYSLYEGLKPNAEPVATLRTIETQLSPIGTIKFEHPIEPIDQLKQATIALRGEFGAQNILGLYDVIEDDPLNWRQTLAALPLPLSQQLISHDATSTVITLVHPYQNSGATAAYLGEITPRIASMPQLAALGPPTGALVLSSLTSREMLSAFARCFLFAVLISGVLISWWLRNAIIGICVMIPNVLPITVVGSVMVFLDYGLSFSSGVALTIAFGIAIDDTVHVLNRLRIQAKETPHMAPHMILNAVRQTAPALMISSLILVMGLLGNFVSEMPPLAIFGGLSIGVFIMALLSDVLFLPALLICLTQILPAKFLRIGK</sequence>
<dbReference type="Proteomes" id="UP001156694">
    <property type="component" value="Unassembled WGS sequence"/>
</dbReference>
<evidence type="ECO:0000256" key="1">
    <source>
        <dbReference type="ARBA" id="ARBA00004651"/>
    </source>
</evidence>
<keyword evidence="4 6" id="KW-1133">Transmembrane helix</keyword>
<comment type="caution">
    <text evidence="8">The sequence shown here is derived from an EMBL/GenBank/DDBJ whole genome shotgun (WGS) entry which is preliminary data.</text>
</comment>
<feature type="transmembrane region" description="Helical" evidence="6">
    <location>
        <begin position="331"/>
        <end position="364"/>
    </location>
</feature>
<keyword evidence="3 6" id="KW-0812">Transmembrane</keyword>
<reference evidence="9" key="1">
    <citation type="journal article" date="2019" name="Int. J. Syst. Evol. Microbiol.">
        <title>The Global Catalogue of Microorganisms (GCM) 10K type strain sequencing project: providing services to taxonomists for standard genome sequencing and annotation.</title>
        <authorList>
            <consortium name="The Broad Institute Genomics Platform"/>
            <consortium name="The Broad Institute Genome Sequencing Center for Infectious Disease"/>
            <person name="Wu L."/>
            <person name="Ma J."/>
        </authorList>
    </citation>
    <scope>NUCLEOTIDE SEQUENCE [LARGE SCALE GENOMIC DNA]</scope>
    <source>
        <strain evidence="9">NBRC 110140</strain>
    </source>
</reference>
<dbReference type="SUPFAM" id="SSF82866">
    <property type="entry name" value="Multidrug efflux transporter AcrB transmembrane domain"/>
    <property type="match status" value="2"/>
</dbReference>
<dbReference type="Gene3D" id="1.20.1640.10">
    <property type="entry name" value="Multidrug efflux transporter AcrB transmembrane domain"/>
    <property type="match status" value="2"/>
</dbReference>
<name>A0ABQ5VR95_9RHOB</name>
<evidence type="ECO:0000256" key="2">
    <source>
        <dbReference type="ARBA" id="ARBA00022475"/>
    </source>
</evidence>
<organism evidence="8 9">
    <name type="scientific">Amylibacter marinus</name>
    <dbReference type="NCBI Taxonomy" id="1475483"/>
    <lineage>
        <taxon>Bacteria</taxon>
        <taxon>Pseudomonadati</taxon>
        <taxon>Pseudomonadota</taxon>
        <taxon>Alphaproteobacteria</taxon>
        <taxon>Rhodobacterales</taxon>
        <taxon>Paracoccaceae</taxon>
        <taxon>Amylibacter</taxon>
    </lineage>
</organism>
<dbReference type="PANTHER" id="PTHR33406:SF12">
    <property type="entry name" value="BLR2997 PROTEIN"/>
    <property type="match status" value="1"/>
</dbReference>
<feature type="transmembrane region" description="Helical" evidence="6">
    <location>
        <begin position="210"/>
        <end position="229"/>
    </location>
</feature>
<evidence type="ECO:0000256" key="6">
    <source>
        <dbReference type="SAM" id="Phobius"/>
    </source>
</evidence>
<dbReference type="InterPro" id="IPR050545">
    <property type="entry name" value="Mycobact_MmpL"/>
</dbReference>
<feature type="transmembrane region" description="Helical" evidence="6">
    <location>
        <begin position="692"/>
        <end position="725"/>
    </location>
</feature>
<feature type="transmembrane region" description="Helical" evidence="6">
    <location>
        <begin position="662"/>
        <end position="686"/>
    </location>
</feature>
<feature type="transmembrane region" description="Helical" evidence="6">
    <location>
        <begin position="620"/>
        <end position="641"/>
    </location>
</feature>
<accession>A0ABQ5VR95</accession>
<dbReference type="RefSeq" id="WP_284375344.1">
    <property type="nucleotide sequence ID" value="NZ_BSNN01000002.1"/>
</dbReference>
<keyword evidence="9" id="KW-1185">Reference proteome</keyword>
<keyword evidence="2" id="KW-1003">Cell membrane</keyword>
<dbReference type="Pfam" id="PF03176">
    <property type="entry name" value="MMPL"/>
    <property type="match status" value="1"/>
</dbReference>
<dbReference type="PROSITE" id="PS50156">
    <property type="entry name" value="SSD"/>
    <property type="match status" value="1"/>
</dbReference>
<feature type="domain" description="SSD" evidence="7">
    <location>
        <begin position="561"/>
        <end position="720"/>
    </location>
</feature>
<evidence type="ECO:0000256" key="3">
    <source>
        <dbReference type="ARBA" id="ARBA00022692"/>
    </source>
</evidence>
<feature type="transmembrane region" description="Helical" evidence="6">
    <location>
        <begin position="594"/>
        <end position="614"/>
    </location>
</feature>